<dbReference type="HOGENOM" id="CLU_1084210_0_0_2"/>
<dbReference type="GeneID" id="9742984"/>
<evidence type="ECO:0000313" key="2">
    <source>
        <dbReference type="EMBL" id="ADN35310.1"/>
    </source>
</evidence>
<keyword evidence="3" id="KW-1185">Reference proteome</keyword>
<dbReference type="STRING" id="679926.Mpet_0536"/>
<reference evidence="2 3" key="1">
    <citation type="journal article" date="2010" name="Stand. Genomic Sci.">
        <title>Complete genome sequence of Methanoplanus petrolearius type strain (SEBR 4847).</title>
        <authorList>
            <person name="Brambilla E."/>
            <person name="Djao O.D."/>
            <person name="Daligault H."/>
            <person name="Lapidus A."/>
            <person name="Lucas S."/>
            <person name="Hammon N."/>
            <person name="Nolan M."/>
            <person name="Tice H."/>
            <person name="Cheng J.F."/>
            <person name="Han C."/>
            <person name="Tapia R."/>
            <person name="Goodwin L."/>
            <person name="Pitluck S."/>
            <person name="Liolios K."/>
            <person name="Ivanova N."/>
            <person name="Mavromatis K."/>
            <person name="Mikhailova N."/>
            <person name="Pati A."/>
            <person name="Chen A."/>
            <person name="Palaniappan K."/>
            <person name="Land M."/>
            <person name="Hauser L."/>
            <person name="Chang Y.J."/>
            <person name="Jeffries C.D."/>
            <person name="Rohde M."/>
            <person name="Spring S."/>
            <person name="Sikorski J."/>
            <person name="Goker M."/>
            <person name="Woyke T."/>
            <person name="Bristow J."/>
            <person name="Eisen J.A."/>
            <person name="Markowitz V."/>
            <person name="Hugenholtz P."/>
            <person name="Kyrpides N.C."/>
            <person name="Klenk H.P."/>
        </authorList>
    </citation>
    <scope>NUCLEOTIDE SEQUENCE [LARGE SCALE GENOMIC DNA]</scope>
    <source>
        <strain evidence="3">DSM 11571 / OCM 486 / SEBR 4847</strain>
    </source>
</reference>
<keyword evidence="1" id="KW-0472">Membrane</keyword>
<evidence type="ECO:0000256" key="1">
    <source>
        <dbReference type="SAM" id="Phobius"/>
    </source>
</evidence>
<dbReference type="RefSeq" id="WP_013328488.1">
    <property type="nucleotide sequence ID" value="NC_014507.1"/>
</dbReference>
<proteinExistence type="predicted"/>
<sequence length="259" mass="28593">MIKEYGSEGVSEAIGFLIMFTIVLTGIAMVSLVGYPMLIQTQISSDERNMEQAMISVQNDMKIMTFSNVPFRDSTIKVSGGGLTAIDNTSFGQSFTISDDTGTGFSVEYKPGAIQYESDDGTAVLTLMNGAVVRREKFQSGSVMIAEPRWFYDSDEKTLVIYMTVLNADREYYERGIGTIKMSMKTQPVIIDTPYGTPATVTVTYAYDPDDDYSVAWRNYLTGDSIVEGGFAETGSGKYSLSGVERLVVKEYDIKIENM</sequence>
<dbReference type="KEGG" id="mpi:Mpet_0536"/>
<gene>
    <name evidence="2" type="ordered locus">Mpet_0536</name>
</gene>
<dbReference type="OrthoDB" id="118051at2157"/>
<evidence type="ECO:0000313" key="3">
    <source>
        <dbReference type="Proteomes" id="UP000006565"/>
    </source>
</evidence>
<organism evidence="2 3">
    <name type="scientific">Methanolacinia petrolearia (strain DSM 11571 / OCM 486 / SEBR 4847)</name>
    <name type="common">Methanoplanus petrolearius</name>
    <dbReference type="NCBI Taxonomy" id="679926"/>
    <lineage>
        <taxon>Archaea</taxon>
        <taxon>Methanobacteriati</taxon>
        <taxon>Methanobacteriota</taxon>
        <taxon>Stenosarchaea group</taxon>
        <taxon>Methanomicrobia</taxon>
        <taxon>Methanomicrobiales</taxon>
        <taxon>Methanomicrobiaceae</taxon>
        <taxon>Methanolacinia</taxon>
    </lineage>
</organism>
<name>E1RHK1_METP4</name>
<dbReference type="Proteomes" id="UP000006565">
    <property type="component" value="Chromosome"/>
</dbReference>
<feature type="transmembrane region" description="Helical" evidence="1">
    <location>
        <begin position="13"/>
        <end position="38"/>
    </location>
</feature>
<accession>E1RHK1</accession>
<protein>
    <submittedName>
        <fullName evidence="2">Uncharacterized protein</fullName>
    </submittedName>
</protein>
<dbReference type="Pfam" id="PF23960">
    <property type="entry name" value="DUF7289"/>
    <property type="match status" value="1"/>
</dbReference>
<dbReference type="EMBL" id="CP002117">
    <property type="protein sequence ID" value="ADN35310.1"/>
    <property type="molecule type" value="Genomic_DNA"/>
</dbReference>
<dbReference type="InterPro" id="IPR055713">
    <property type="entry name" value="DUF7289"/>
</dbReference>
<keyword evidence="1" id="KW-1133">Transmembrane helix</keyword>
<dbReference type="eggNOG" id="arCOG02911">
    <property type="taxonomic scope" value="Archaea"/>
</dbReference>
<dbReference type="AlphaFoldDB" id="E1RHK1"/>
<keyword evidence="1" id="KW-0812">Transmembrane</keyword>